<dbReference type="VEuPathDB" id="FungiDB:GGTG_00625"/>
<accession>J3NH87</accession>
<dbReference type="Proteomes" id="UP000006039">
    <property type="component" value="Unassembled WGS sequence"/>
</dbReference>
<dbReference type="GeneID" id="20341083"/>
<protein>
    <recommendedName>
        <fullName evidence="1">Protein kinase domain-containing protein</fullName>
    </recommendedName>
</protein>
<dbReference type="AlphaFoldDB" id="J3NH87"/>
<dbReference type="EMBL" id="GL385395">
    <property type="protein sequence ID" value="EJT80630.1"/>
    <property type="molecule type" value="Genomic_DNA"/>
</dbReference>
<dbReference type="SUPFAM" id="SSF56112">
    <property type="entry name" value="Protein kinase-like (PK-like)"/>
    <property type="match status" value="1"/>
</dbReference>
<sequence>MSSSTRITDSSDGLDITKVLTDRKGYAKVLIHRKSDGEVLLAQTLEGEGRPARIKAIVDSGFGEILENLLNHENLVSIAGYVSTTDPEAGAERGKTARFMAWDYCDAGTLELLFRDPPVLPRSGGFLPASLCWHVVLSLLRGLAWLHDGYREDEAAYMVDRHMADVRFGDDPRLGVQRHARPFVADPDWMPILHRAITPENVFFQQPRGIESYGLCKLGNYSHIHVSGHVNARSVKGVVVAPERGDAPVMGMWLQLLKGKAAIRSEPKDKRPYTQGSELFAVGALLYRMMTFHELPDPDECPGCGCLHLDPDAPACVHDCKGAVDVSKGRELFDGLLAEYAGLDEVVGDLLQYHRSTECPATWEVYRMAQEAFEQWRLKDPDGRMFVTLEDDLHRRWGIEYAAAAQRQREGSPLRISLLD</sequence>
<dbReference type="Gene3D" id="1.10.510.10">
    <property type="entry name" value="Transferase(Phosphotransferase) domain 1"/>
    <property type="match status" value="1"/>
</dbReference>
<keyword evidence="4" id="KW-1185">Reference proteome</keyword>
<dbReference type="GO" id="GO:0004672">
    <property type="term" value="F:protein kinase activity"/>
    <property type="evidence" value="ECO:0007669"/>
    <property type="project" value="InterPro"/>
</dbReference>
<dbReference type="RefSeq" id="XP_009216639.1">
    <property type="nucleotide sequence ID" value="XM_009218375.1"/>
</dbReference>
<dbReference type="PROSITE" id="PS50011">
    <property type="entry name" value="PROTEIN_KINASE_DOM"/>
    <property type="match status" value="1"/>
</dbReference>
<reference evidence="3" key="5">
    <citation type="submission" date="2018-04" db="UniProtKB">
        <authorList>
            <consortium name="EnsemblFungi"/>
        </authorList>
    </citation>
    <scope>IDENTIFICATION</scope>
    <source>
        <strain evidence="3">R3-111a-1</strain>
    </source>
</reference>
<gene>
    <name evidence="3" type="primary">20341083</name>
    <name evidence="2" type="ORF">GGTG_00625</name>
</gene>
<dbReference type="GO" id="GO:0005524">
    <property type="term" value="F:ATP binding"/>
    <property type="evidence" value="ECO:0007669"/>
    <property type="project" value="InterPro"/>
</dbReference>
<reference evidence="4" key="1">
    <citation type="submission" date="2010-07" db="EMBL/GenBank/DDBJ databases">
        <title>The genome sequence of Gaeumannomyces graminis var. tritici strain R3-111a-1.</title>
        <authorList>
            <consortium name="The Broad Institute Genome Sequencing Platform"/>
            <person name="Ma L.-J."/>
            <person name="Dead R."/>
            <person name="Young S."/>
            <person name="Zeng Q."/>
            <person name="Koehrsen M."/>
            <person name="Alvarado L."/>
            <person name="Berlin A."/>
            <person name="Chapman S.B."/>
            <person name="Chen Z."/>
            <person name="Freedman E."/>
            <person name="Gellesch M."/>
            <person name="Goldberg J."/>
            <person name="Griggs A."/>
            <person name="Gujja S."/>
            <person name="Heilman E.R."/>
            <person name="Heiman D."/>
            <person name="Hepburn T."/>
            <person name="Howarth C."/>
            <person name="Jen D."/>
            <person name="Larson L."/>
            <person name="Mehta T."/>
            <person name="Neiman D."/>
            <person name="Pearson M."/>
            <person name="Roberts A."/>
            <person name="Saif S."/>
            <person name="Shea T."/>
            <person name="Shenoy N."/>
            <person name="Sisk P."/>
            <person name="Stolte C."/>
            <person name="Sykes S."/>
            <person name="Walk T."/>
            <person name="White J."/>
            <person name="Yandava C."/>
            <person name="Haas B."/>
            <person name="Nusbaum C."/>
            <person name="Birren B."/>
        </authorList>
    </citation>
    <scope>NUCLEOTIDE SEQUENCE [LARGE SCALE GENOMIC DNA]</scope>
    <source>
        <strain evidence="4">R3-111a-1</strain>
    </source>
</reference>
<dbReference type="InterPro" id="IPR000719">
    <property type="entry name" value="Prot_kinase_dom"/>
</dbReference>
<dbReference type="OrthoDB" id="4062651at2759"/>
<reference evidence="2" key="3">
    <citation type="submission" date="2010-09" db="EMBL/GenBank/DDBJ databases">
        <title>Annotation of Gaeumannomyces graminis var. tritici R3-111a-1.</title>
        <authorList>
            <consortium name="The Broad Institute Genome Sequencing Platform"/>
            <person name="Ma L.-J."/>
            <person name="Dead R."/>
            <person name="Young S.K."/>
            <person name="Zeng Q."/>
            <person name="Gargeya S."/>
            <person name="Fitzgerald M."/>
            <person name="Haas B."/>
            <person name="Abouelleil A."/>
            <person name="Alvarado L."/>
            <person name="Arachchi H.M."/>
            <person name="Berlin A."/>
            <person name="Brown A."/>
            <person name="Chapman S.B."/>
            <person name="Chen Z."/>
            <person name="Dunbar C."/>
            <person name="Freedman E."/>
            <person name="Gearin G."/>
            <person name="Gellesch M."/>
            <person name="Goldberg J."/>
            <person name="Griggs A."/>
            <person name="Gujja S."/>
            <person name="Heiman D."/>
            <person name="Howarth C."/>
            <person name="Larson L."/>
            <person name="Lui A."/>
            <person name="MacDonald P.J.P."/>
            <person name="Mehta T."/>
            <person name="Montmayeur A."/>
            <person name="Murphy C."/>
            <person name="Neiman D."/>
            <person name="Pearson M."/>
            <person name="Priest M."/>
            <person name="Roberts A."/>
            <person name="Saif S."/>
            <person name="Shea T."/>
            <person name="Shenoy N."/>
            <person name="Sisk P."/>
            <person name="Stolte C."/>
            <person name="Sykes S."/>
            <person name="Yandava C."/>
            <person name="Wortman J."/>
            <person name="Nusbaum C."/>
            <person name="Birren B."/>
        </authorList>
    </citation>
    <scope>NUCLEOTIDE SEQUENCE</scope>
    <source>
        <strain evidence="2">R3-111a-1</strain>
    </source>
</reference>
<dbReference type="eggNOG" id="ENOG502SRF0">
    <property type="taxonomic scope" value="Eukaryota"/>
</dbReference>
<proteinExistence type="predicted"/>
<dbReference type="STRING" id="644352.J3NH87"/>
<evidence type="ECO:0000313" key="3">
    <source>
        <dbReference type="EnsemblFungi" id="EJT80630"/>
    </source>
</evidence>
<reference evidence="3" key="4">
    <citation type="journal article" date="2015" name="G3 (Bethesda)">
        <title>Genome sequences of three phytopathogenic species of the Magnaporthaceae family of fungi.</title>
        <authorList>
            <person name="Okagaki L.H."/>
            <person name="Nunes C.C."/>
            <person name="Sailsbery J."/>
            <person name="Clay B."/>
            <person name="Brown D."/>
            <person name="John T."/>
            <person name="Oh Y."/>
            <person name="Young N."/>
            <person name="Fitzgerald M."/>
            <person name="Haas B.J."/>
            <person name="Zeng Q."/>
            <person name="Young S."/>
            <person name="Adiconis X."/>
            <person name="Fan L."/>
            <person name="Levin J.Z."/>
            <person name="Mitchell T.K."/>
            <person name="Okubara P.A."/>
            <person name="Farman M.L."/>
            <person name="Kohn L.M."/>
            <person name="Birren B."/>
            <person name="Ma L.-J."/>
            <person name="Dean R.A."/>
        </authorList>
    </citation>
    <scope>NUCLEOTIDE SEQUENCE</scope>
    <source>
        <strain evidence="3">R3-111a-1</strain>
    </source>
</reference>
<evidence type="ECO:0000259" key="1">
    <source>
        <dbReference type="PROSITE" id="PS50011"/>
    </source>
</evidence>
<name>J3NH87_GAET3</name>
<reference evidence="2" key="2">
    <citation type="submission" date="2010-07" db="EMBL/GenBank/DDBJ databases">
        <authorList>
            <consortium name="The Broad Institute Genome Sequencing Platform"/>
            <consortium name="Broad Institute Genome Sequencing Center for Infectious Disease"/>
            <person name="Ma L.-J."/>
            <person name="Dead R."/>
            <person name="Young S."/>
            <person name="Zeng Q."/>
            <person name="Koehrsen M."/>
            <person name="Alvarado L."/>
            <person name="Berlin A."/>
            <person name="Chapman S.B."/>
            <person name="Chen Z."/>
            <person name="Freedman E."/>
            <person name="Gellesch M."/>
            <person name="Goldberg J."/>
            <person name="Griggs A."/>
            <person name="Gujja S."/>
            <person name="Heilman E.R."/>
            <person name="Heiman D."/>
            <person name="Hepburn T."/>
            <person name="Howarth C."/>
            <person name="Jen D."/>
            <person name="Larson L."/>
            <person name="Mehta T."/>
            <person name="Neiman D."/>
            <person name="Pearson M."/>
            <person name="Roberts A."/>
            <person name="Saif S."/>
            <person name="Shea T."/>
            <person name="Shenoy N."/>
            <person name="Sisk P."/>
            <person name="Stolte C."/>
            <person name="Sykes S."/>
            <person name="Walk T."/>
            <person name="White J."/>
            <person name="Yandava C."/>
            <person name="Haas B."/>
            <person name="Nusbaum C."/>
            <person name="Birren B."/>
        </authorList>
    </citation>
    <scope>NUCLEOTIDE SEQUENCE</scope>
    <source>
        <strain evidence="2">R3-111a-1</strain>
    </source>
</reference>
<dbReference type="HOGENOM" id="CLU_033273_0_0_1"/>
<dbReference type="EnsemblFungi" id="EJT80630">
    <property type="protein sequence ID" value="EJT80630"/>
    <property type="gene ID" value="GGTG_00625"/>
</dbReference>
<dbReference type="InterPro" id="IPR011009">
    <property type="entry name" value="Kinase-like_dom_sf"/>
</dbReference>
<evidence type="ECO:0000313" key="4">
    <source>
        <dbReference type="Proteomes" id="UP000006039"/>
    </source>
</evidence>
<organism evidence="2">
    <name type="scientific">Gaeumannomyces tritici (strain R3-111a-1)</name>
    <name type="common">Wheat and barley take-all root rot fungus</name>
    <name type="synonym">Gaeumannomyces graminis var. tritici</name>
    <dbReference type="NCBI Taxonomy" id="644352"/>
    <lineage>
        <taxon>Eukaryota</taxon>
        <taxon>Fungi</taxon>
        <taxon>Dikarya</taxon>
        <taxon>Ascomycota</taxon>
        <taxon>Pezizomycotina</taxon>
        <taxon>Sordariomycetes</taxon>
        <taxon>Sordariomycetidae</taxon>
        <taxon>Magnaporthales</taxon>
        <taxon>Magnaporthaceae</taxon>
        <taxon>Gaeumannomyces</taxon>
    </lineage>
</organism>
<feature type="domain" description="Protein kinase" evidence="1">
    <location>
        <begin position="1"/>
        <end position="397"/>
    </location>
</feature>
<evidence type="ECO:0000313" key="2">
    <source>
        <dbReference type="EMBL" id="EJT80630.1"/>
    </source>
</evidence>